<organism evidence="2">
    <name type="scientific">marine sediment metagenome</name>
    <dbReference type="NCBI Taxonomy" id="412755"/>
    <lineage>
        <taxon>unclassified sequences</taxon>
        <taxon>metagenomes</taxon>
        <taxon>ecological metagenomes</taxon>
    </lineage>
</organism>
<accession>A0A0F9U692</accession>
<dbReference type="AlphaFoldDB" id="A0A0F9U692"/>
<name>A0A0F9U692_9ZZZZ</name>
<reference evidence="2" key="1">
    <citation type="journal article" date="2015" name="Nature">
        <title>Complex archaea that bridge the gap between prokaryotes and eukaryotes.</title>
        <authorList>
            <person name="Spang A."/>
            <person name="Saw J.H."/>
            <person name="Jorgensen S.L."/>
            <person name="Zaremba-Niedzwiedzka K."/>
            <person name="Martijn J."/>
            <person name="Lind A.E."/>
            <person name="van Eijk R."/>
            <person name="Schleper C."/>
            <person name="Guy L."/>
            <person name="Ettema T.J."/>
        </authorList>
    </citation>
    <scope>NUCLEOTIDE SEQUENCE</scope>
</reference>
<evidence type="ECO:0000313" key="2">
    <source>
        <dbReference type="EMBL" id="KKN88740.1"/>
    </source>
</evidence>
<feature type="compositionally biased region" description="Polar residues" evidence="1">
    <location>
        <begin position="1"/>
        <end position="13"/>
    </location>
</feature>
<sequence>MGEITKNWNSSTPAKKGEKEEVKEVVKQETKKVNKKAYTTGMCNTCRSWKKFNLYQGDCSDSEQVHGKQTNIGNYCRNHDNG</sequence>
<evidence type="ECO:0000256" key="1">
    <source>
        <dbReference type="SAM" id="MobiDB-lite"/>
    </source>
</evidence>
<dbReference type="EMBL" id="LAZR01000126">
    <property type="protein sequence ID" value="KKN88740.1"/>
    <property type="molecule type" value="Genomic_DNA"/>
</dbReference>
<protein>
    <submittedName>
        <fullName evidence="2">Uncharacterized protein</fullName>
    </submittedName>
</protein>
<comment type="caution">
    <text evidence="2">The sequence shown here is derived from an EMBL/GenBank/DDBJ whole genome shotgun (WGS) entry which is preliminary data.</text>
</comment>
<proteinExistence type="predicted"/>
<gene>
    <name evidence="2" type="ORF">LCGC14_0246310</name>
</gene>
<feature type="region of interest" description="Disordered" evidence="1">
    <location>
        <begin position="1"/>
        <end position="23"/>
    </location>
</feature>